<protein>
    <submittedName>
        <fullName evidence="1">Uncharacterized protein</fullName>
    </submittedName>
</protein>
<gene>
    <name evidence="1" type="ORF">L3Q82_021046</name>
</gene>
<dbReference type="Proteomes" id="UP000831701">
    <property type="component" value="Chromosome 3"/>
</dbReference>
<sequence>SVATSCEACHRLARCHTSLHDNSVEPAVMSCHCEGGVVGDGFTCYNRTTCSDDCCDRGYRWSPLQGCVDIDECSLPHPTCRPGQLCENTQGSFSCLVTVDPLHHTATKTKPHSVTVTCGDTRCPLGQDCLQLNGTSRCTDPCQDYTLLQDTWRATDFTDPEFVACNRRAPGGRVFAHGTRPGSARNGDAWAQPSSRLTTRRKVHEGPVQCGLGSSRGREPRRPNPWNKTLAIGTWNVTTHTGGRSLSSCGRLRGRRSMINDFVVVSSDLRPYVLDTRVKRGAELVNRSPPGGELAPLAEEEVGQTWQTQTYCEGLLGTSGRALCQGGLQLPPPEELLTDSEGGWRTLSPSGPCSLPPLSTHDSSKLWTQGLWCLSWWQSPNPVVDTGSKPSKPQPGRSWRQKLGSGRSSVRPWRRTIMVGLEERFWQTVRRLRRGKQYSANTVYSAGGELLTSTEDIVGRWKKYFEDLLNPTDLPSNEEAEDGDSEVDSSITQAEVTEEDHTSQPPREGLRVRQGTGEENSRPIVDLSGFRRNNAVFVLVVEQWTSSIPSMQGARGFMGVCPNQSTCALWIWRRHSTVSLVVFCGGVLREYGVRGPLLRAVRSLYDRSRSLVRIADGSKSDLFPVHVGLRQGCPLSPVLFIIFMDRISRRSQGPEGVQFGNHRISSLLFADDVVLLASSSQDLQHVLERFAAECEAAGMRISTSKSEAMVLDRKRVVCPLRVSGEVLPQVEEFKYLGVLFTSEGKMERERLTGGLVQRPCKLCGRCVPDRRGEEGAESKGEALDLPVNLRFPPSPMVMNFGAAAPSHREESAEVAWASICFGCPLDASLGRCSRQVSHREEASGKTQDTLERLCLSAGLGTPRDPPGRAGGSVWGEGGLGISAQTAASATRAEYQLLCDWLNSSRCPVDSRHVTVDESGLSQRARFSALLFLFHRTYEDIYLHCRVSLCDGDGASCRSVQKHVLEVQMFLLRFLRMQRSHEVLKWIGSRGSRGILIGLQQGSGTVPDIGLGPLPQNHPVNFLSLSDCSGRSKPRLSPEPELDANEQLLTRMEAMMEDMRSDIVSRFEQIVSETVKREIAAALGPLEAKVTSHDKTIADLEHSANDYGDKLINLEATVATLTTLADSLSKKCEDLEGRLNNVRLVGIPEGTEGPRPTDFVATLLQDLLGLDNKPVLDRAHRSLRPKPGDEESPRAFVIRVNMFQQRNEILRKAGAAVPVYYKGKRISAFPDYTPSVAKKRVAFAKVKKELHSCLVLNDRCPPATGDGVSMSDRRQRALSTSGESLYQVLALEKGCSHEDIKKSYRKLALRYHPDKNPDNPEAAEKFKELNSAHAVLSDLTKRNIYDSYGSLGLYVAQQFGEDNVNTYFMLSTWWAKGLFLVCGVLTGCYCCCCLCCCCNCCCGKLKPTPTGEGAEPDYVSPDDLEEEIRNDPENDVEAPIVQQPTNASEKTQLITDGHRRYGDTYT</sequence>
<evidence type="ECO:0000313" key="1">
    <source>
        <dbReference type="EMBL" id="KAI3374819.1"/>
    </source>
</evidence>
<name>A0ACB8X494_9TELE</name>
<organism evidence="1 2">
    <name type="scientific">Scortum barcoo</name>
    <name type="common">barcoo grunter</name>
    <dbReference type="NCBI Taxonomy" id="214431"/>
    <lineage>
        <taxon>Eukaryota</taxon>
        <taxon>Metazoa</taxon>
        <taxon>Chordata</taxon>
        <taxon>Craniata</taxon>
        <taxon>Vertebrata</taxon>
        <taxon>Euteleostomi</taxon>
        <taxon>Actinopterygii</taxon>
        <taxon>Neopterygii</taxon>
        <taxon>Teleostei</taxon>
        <taxon>Neoteleostei</taxon>
        <taxon>Acanthomorphata</taxon>
        <taxon>Eupercaria</taxon>
        <taxon>Centrarchiformes</taxon>
        <taxon>Terapontoidei</taxon>
        <taxon>Terapontidae</taxon>
        <taxon>Scortum</taxon>
    </lineage>
</organism>
<keyword evidence="2" id="KW-1185">Reference proteome</keyword>
<reference evidence="1" key="1">
    <citation type="submission" date="2022-04" db="EMBL/GenBank/DDBJ databases">
        <title>Jade perch genome.</title>
        <authorList>
            <person name="Chao B."/>
        </authorList>
    </citation>
    <scope>NUCLEOTIDE SEQUENCE</scope>
    <source>
        <strain evidence="1">CB-2022</strain>
    </source>
</reference>
<accession>A0ACB8X494</accession>
<comment type="caution">
    <text evidence="1">The sequence shown here is derived from an EMBL/GenBank/DDBJ whole genome shotgun (WGS) entry which is preliminary data.</text>
</comment>
<proteinExistence type="predicted"/>
<dbReference type="EMBL" id="CM041533">
    <property type="protein sequence ID" value="KAI3374819.1"/>
    <property type="molecule type" value="Genomic_DNA"/>
</dbReference>
<feature type="non-terminal residue" evidence="1">
    <location>
        <position position="1"/>
    </location>
</feature>
<evidence type="ECO:0000313" key="2">
    <source>
        <dbReference type="Proteomes" id="UP000831701"/>
    </source>
</evidence>